<protein>
    <submittedName>
        <fullName evidence="4">Chemotaxis protein CheY</fullName>
    </submittedName>
    <submittedName>
        <fullName evidence="5">Two-component response regulator, controling glutamine utilization</fullName>
    </submittedName>
</protein>
<dbReference type="InterPro" id="IPR001789">
    <property type="entry name" value="Sig_transdc_resp-reg_receiver"/>
</dbReference>
<comment type="caution">
    <text evidence="4">The sequence shown here is derived from an EMBL/GenBank/DDBJ whole genome shotgun (WGS) entry which is preliminary data.</text>
</comment>
<feature type="modified residue" description="4-aspartylphosphate" evidence="2">
    <location>
        <position position="53"/>
    </location>
</feature>
<dbReference type="EMBL" id="UHEW01000005">
    <property type="protein sequence ID" value="SUN27430.1"/>
    <property type="molecule type" value="Genomic_DNA"/>
</dbReference>
<dbReference type="RefSeq" id="WP_000675243.1">
    <property type="nucleotide sequence ID" value="NZ_CP026082.1"/>
</dbReference>
<dbReference type="EMBL" id="UHEQ01000004">
    <property type="protein sequence ID" value="SUN13805.1"/>
    <property type="molecule type" value="Genomic_DNA"/>
</dbReference>
<evidence type="ECO:0000313" key="6">
    <source>
        <dbReference type="EMBL" id="SUN27430.1"/>
    </source>
</evidence>
<dbReference type="EMBL" id="LBKL01000005">
    <property type="protein sequence ID" value="KLL46131.1"/>
    <property type="molecule type" value="Genomic_DNA"/>
</dbReference>
<dbReference type="SMART" id="SM00448">
    <property type="entry name" value="REC"/>
    <property type="match status" value="1"/>
</dbReference>
<organism evidence="4 7">
    <name type="scientific">Streptococcus agalactiae</name>
    <dbReference type="NCBI Taxonomy" id="1311"/>
    <lineage>
        <taxon>Bacteria</taxon>
        <taxon>Bacillati</taxon>
        <taxon>Bacillota</taxon>
        <taxon>Bacilli</taxon>
        <taxon>Lactobacillales</taxon>
        <taxon>Streptococcaceae</taxon>
        <taxon>Streptococcus</taxon>
    </lineage>
</organism>
<evidence type="ECO:0000313" key="8">
    <source>
        <dbReference type="Proteomes" id="UP000254076"/>
    </source>
</evidence>
<evidence type="ECO:0000256" key="2">
    <source>
        <dbReference type="PROSITE-ProRule" id="PRU00169"/>
    </source>
</evidence>
<evidence type="ECO:0000256" key="1">
    <source>
        <dbReference type="ARBA" id="ARBA00022553"/>
    </source>
</evidence>
<dbReference type="PANTHER" id="PTHR44591">
    <property type="entry name" value="STRESS RESPONSE REGULATOR PROTEIN 1"/>
    <property type="match status" value="1"/>
</dbReference>
<dbReference type="SUPFAM" id="SSF52172">
    <property type="entry name" value="CheY-like"/>
    <property type="match status" value="1"/>
</dbReference>
<dbReference type="InterPro" id="IPR013972">
    <property type="entry name" value="YcbB"/>
</dbReference>
<feature type="domain" description="Response regulatory" evidence="3">
    <location>
        <begin position="2"/>
        <end position="118"/>
    </location>
</feature>
<dbReference type="PANTHER" id="PTHR44591:SF3">
    <property type="entry name" value="RESPONSE REGULATORY DOMAIN-CONTAINING PROTEIN"/>
    <property type="match status" value="1"/>
</dbReference>
<accession>A0A837L2Q3</accession>
<dbReference type="InterPro" id="IPR050595">
    <property type="entry name" value="Bact_response_regulator"/>
</dbReference>
<evidence type="ECO:0000313" key="4">
    <source>
        <dbReference type="EMBL" id="KLL46131.1"/>
    </source>
</evidence>
<sequence>MKFYIIDDDPTITMILQDIIEEDFNNTVVRVNNVSSKAYNELLIADVDIVLIDLLMPILDGVTLVQKIYKQRSDLKFIVISQVKDNDLRQEAYKAGIEFFINKPINIIEVKSVVKRVTDTIEMQKKLNTIQNLLENTPSYQKPITTSNLTKIRSILSYLGITSETAYTDILNICELLLKQELNFAQFDFQKELSIDEHQQKIILQRIRRAVKKAMINMAHLYIDDFENELTLQYANALFGFQNIHNEAQLIQGKSMYGGKISLKRFFDELILQSKTF</sequence>
<dbReference type="PROSITE" id="PS50110">
    <property type="entry name" value="RESPONSE_REGULATORY"/>
    <property type="match status" value="1"/>
</dbReference>
<evidence type="ECO:0000313" key="7">
    <source>
        <dbReference type="Proteomes" id="UP000035346"/>
    </source>
</evidence>
<proteinExistence type="predicted"/>
<evidence type="ECO:0000313" key="9">
    <source>
        <dbReference type="Proteomes" id="UP000255140"/>
    </source>
</evidence>
<name>A0A837L2Q3_STRAG</name>
<gene>
    <name evidence="5" type="primary">ntrC</name>
    <name evidence="5" type="ORF">NCTC8185_01071</name>
    <name evidence="6" type="ORF">NCTC9828_00331</name>
    <name evidence="4" type="ORF">WA04_00370</name>
</gene>
<dbReference type="Proteomes" id="UP000035346">
    <property type="component" value="Unassembled WGS sequence"/>
</dbReference>
<reference evidence="4 7" key="1">
    <citation type="journal article" date="2015" name="PLoS ONE">
        <title>Genomic analysis reveals the molecular basis for capsule loss in the group B streptococcus population.</title>
        <authorList>
            <consortium name="DEVANI Consortium"/>
            <person name="Rosini R."/>
            <person name="Campisi E."/>
            <person name="De Chiara M."/>
            <person name="Tettelin H."/>
            <person name="Rinaudo D."/>
            <person name="Toniolo C."/>
            <person name="Metruccio M."/>
            <person name="Guidotti S."/>
            <person name="Sorensen U.B."/>
            <person name="Kilian M."/>
            <person name="Ramirez M."/>
            <person name="Janulczyk R."/>
            <person name="Donati C."/>
            <person name="Grandi G."/>
            <person name="Margarit I."/>
        </authorList>
    </citation>
    <scope>NUCLEOTIDE SEQUENCE [LARGE SCALE GENOMIC DNA]</scope>
    <source>
        <strain evidence="4 7">DK-B-USS-215</strain>
    </source>
</reference>
<evidence type="ECO:0000313" key="5">
    <source>
        <dbReference type="EMBL" id="SUN13805.1"/>
    </source>
</evidence>
<dbReference type="Proteomes" id="UP000255140">
    <property type="component" value="Unassembled WGS sequence"/>
</dbReference>
<evidence type="ECO:0000259" key="3">
    <source>
        <dbReference type="PROSITE" id="PS50110"/>
    </source>
</evidence>
<dbReference type="Proteomes" id="UP000254076">
    <property type="component" value="Unassembled WGS sequence"/>
</dbReference>
<dbReference type="InterPro" id="IPR011006">
    <property type="entry name" value="CheY-like_superfamily"/>
</dbReference>
<dbReference type="Pfam" id="PF08664">
    <property type="entry name" value="YcbB"/>
    <property type="match status" value="1"/>
</dbReference>
<dbReference type="GO" id="GO:0000160">
    <property type="term" value="P:phosphorelay signal transduction system"/>
    <property type="evidence" value="ECO:0007669"/>
    <property type="project" value="InterPro"/>
</dbReference>
<reference evidence="8 9" key="2">
    <citation type="submission" date="2018-06" db="EMBL/GenBank/DDBJ databases">
        <authorList>
            <consortium name="Pathogen Informatics"/>
            <person name="Doyle S."/>
        </authorList>
    </citation>
    <scope>NUCLEOTIDE SEQUENCE [LARGE SCALE GENOMIC DNA]</scope>
    <source>
        <strain evidence="5 8">NCTC8185</strain>
        <strain evidence="6 9">NCTC9828</strain>
    </source>
</reference>
<dbReference type="Gene3D" id="3.40.50.2300">
    <property type="match status" value="1"/>
</dbReference>
<dbReference type="AlphaFoldDB" id="A0A837L2Q3"/>
<dbReference type="Pfam" id="PF00072">
    <property type="entry name" value="Response_reg"/>
    <property type="match status" value="1"/>
</dbReference>
<keyword evidence="1 2" id="KW-0597">Phosphoprotein</keyword>